<dbReference type="AlphaFoldDB" id="A0A0J9YC34"/>
<organism evidence="2">
    <name type="scientific">Brugia malayi</name>
    <name type="common">Filarial nematode worm</name>
    <dbReference type="NCBI Taxonomy" id="6279"/>
    <lineage>
        <taxon>Eukaryota</taxon>
        <taxon>Metazoa</taxon>
        <taxon>Ecdysozoa</taxon>
        <taxon>Nematoda</taxon>
        <taxon>Chromadorea</taxon>
        <taxon>Rhabditida</taxon>
        <taxon>Spirurina</taxon>
        <taxon>Spiruromorpha</taxon>
        <taxon>Filarioidea</taxon>
        <taxon>Onchocercidae</taxon>
        <taxon>Brugia</taxon>
    </lineage>
</organism>
<gene>
    <name evidence="3" type="primary">bma-num-1</name>
    <name evidence="2 3" type="ORF">Bm8591</name>
    <name evidence="2" type="ORF">BM_Bm8591</name>
</gene>
<evidence type="ECO:0000313" key="2">
    <source>
        <dbReference type="EMBL" id="CDQ05971.1"/>
    </source>
</evidence>
<reference evidence="2" key="2">
    <citation type="submission" date="2012-12" db="EMBL/GenBank/DDBJ databases">
        <authorList>
            <person name="Gao Y.W."/>
            <person name="Fan S.T."/>
            <person name="Sun H.T."/>
            <person name="Wang Z."/>
            <person name="Gao X.L."/>
            <person name="Li Y.G."/>
            <person name="Wang T.C."/>
            <person name="Zhang K."/>
            <person name="Xu W.W."/>
            <person name="Yu Z.J."/>
            <person name="Xia X.Z."/>
        </authorList>
    </citation>
    <scope>NUCLEOTIDE SEQUENCE</scope>
    <source>
        <strain evidence="2">FR3</strain>
    </source>
</reference>
<evidence type="ECO:0000256" key="1">
    <source>
        <dbReference type="SAM" id="MobiDB-lite"/>
    </source>
</evidence>
<dbReference type="OMA" id="NIWRLTE"/>
<accession>A0A0J9YC34</accession>
<reference evidence="2" key="1">
    <citation type="journal article" date="2007" name="Science">
        <title>Draft genome of the filarial nematode parasite Brugia malayi.</title>
        <authorList>
            <person name="Ghedin E."/>
            <person name="Wang S."/>
            <person name="Spiro D."/>
            <person name="Caler E."/>
            <person name="Zhao Q."/>
            <person name="Crabtree J."/>
            <person name="Allen J.E."/>
            <person name="Delcher A.L."/>
            <person name="Guiliano D.B."/>
            <person name="Miranda-Saavedra D."/>
            <person name="Angiuoli S.V."/>
            <person name="Creasy T."/>
            <person name="Amedeo P."/>
            <person name="Haas B."/>
            <person name="El-Sayed N.M."/>
            <person name="Wortman J.R."/>
            <person name="Feldblyum T."/>
            <person name="Tallon L."/>
            <person name="Schatz M."/>
            <person name="Shumway M."/>
            <person name="Koo H."/>
            <person name="Salzberg S.L."/>
            <person name="Schobel S."/>
            <person name="Pertea M."/>
            <person name="Pop M."/>
            <person name="White O."/>
            <person name="Barton G.J."/>
            <person name="Carlow C.K."/>
            <person name="Crawford M.J."/>
            <person name="Daub J."/>
            <person name="Dimmic M.W."/>
            <person name="Estes C.F."/>
            <person name="Foster J.M."/>
            <person name="Ganatra M."/>
            <person name="Gregory W.F."/>
            <person name="Johnson N.M."/>
            <person name="Jin J."/>
            <person name="Komuniecki R."/>
            <person name="Korf I."/>
            <person name="Kumar S."/>
            <person name="Laney S."/>
            <person name="Li B.W."/>
            <person name="Li W."/>
            <person name="Lindblom T.H."/>
            <person name="Lustigman S."/>
            <person name="Ma D."/>
            <person name="Maina C.V."/>
            <person name="Martin D.M."/>
            <person name="McCarter J.P."/>
            <person name="McReynolds L."/>
            <person name="Mitreva M."/>
            <person name="Nutman T.B."/>
            <person name="Parkinson J."/>
            <person name="Peregrin-Alvarez J.M."/>
            <person name="Poole C."/>
            <person name="Ren Q."/>
            <person name="Saunders L."/>
            <person name="Sluder A.E."/>
            <person name="Smith K."/>
            <person name="Stanke M."/>
            <person name="Unnasch T.R."/>
            <person name="Ware J."/>
            <person name="Wei A.D."/>
            <person name="Weil G."/>
            <person name="Williams D.J."/>
            <person name="Zhang Y."/>
            <person name="Williams S.A."/>
            <person name="Fraser-Liggett C."/>
            <person name="Slatko B."/>
            <person name="Blaxter M.L."/>
            <person name="Scott A.L."/>
        </authorList>
    </citation>
    <scope>NUCLEOTIDE SEQUENCE</scope>
    <source>
        <strain evidence="2">FR3</strain>
    </source>
</reference>
<dbReference type="EMBL" id="LN856457">
    <property type="protein sequence ID" value="CDQ05971.1"/>
    <property type="molecule type" value="Genomic_DNA"/>
</dbReference>
<name>A0A0J9YC34_BRUMA</name>
<proteinExistence type="predicted"/>
<sequence length="130" mass="14994">MPVVNVNILRILSYFYFLVPSMPSTPSSSIFYRNIWRLTERNKKRKNESLTNSHSNSDETINDYSSMPQQHEQLQRSVEASCEAQDVLSSKGFGQGDERDVYGFHLDDPFVVDKIQCINVSILLYEIPLD</sequence>
<dbReference type="WormBase" id="Bm8591">
    <property type="protein sequence ID" value="BM44447"/>
    <property type="gene ID" value="WBGene00228852"/>
    <property type="gene designation" value="Bma-num-1"/>
</dbReference>
<protein>
    <submittedName>
        <fullName evidence="2">Bm8591</fullName>
    </submittedName>
</protein>
<feature type="region of interest" description="Disordered" evidence="1">
    <location>
        <begin position="45"/>
        <end position="76"/>
    </location>
</feature>
<feature type="compositionally biased region" description="Polar residues" evidence="1">
    <location>
        <begin position="49"/>
        <end position="76"/>
    </location>
</feature>
<evidence type="ECO:0000313" key="3">
    <source>
        <dbReference type="WormBase" id="Bm8591"/>
    </source>
</evidence>